<evidence type="ECO:0000256" key="5">
    <source>
        <dbReference type="ARBA" id="ARBA00023136"/>
    </source>
</evidence>
<feature type="transmembrane region" description="Helical" evidence="6">
    <location>
        <begin position="136"/>
        <end position="167"/>
    </location>
</feature>
<feature type="transmembrane region" description="Helical" evidence="6">
    <location>
        <begin position="96"/>
        <end position="116"/>
    </location>
</feature>
<name>A0ABQ2F431_9DEIO</name>
<dbReference type="PANTHER" id="PTHR23513">
    <property type="entry name" value="INTEGRAL MEMBRANE EFFLUX PROTEIN-RELATED"/>
    <property type="match status" value="1"/>
</dbReference>
<dbReference type="InterPro" id="IPR011701">
    <property type="entry name" value="MFS"/>
</dbReference>
<evidence type="ECO:0000256" key="4">
    <source>
        <dbReference type="ARBA" id="ARBA00022989"/>
    </source>
</evidence>
<keyword evidence="4 6" id="KW-1133">Transmembrane helix</keyword>
<dbReference type="EMBL" id="BMPP01000019">
    <property type="protein sequence ID" value="GGK38881.1"/>
    <property type="molecule type" value="Genomic_DNA"/>
</dbReference>
<evidence type="ECO:0000256" key="1">
    <source>
        <dbReference type="ARBA" id="ARBA00004651"/>
    </source>
</evidence>
<accession>A0ABQ2F431</accession>
<evidence type="ECO:0000259" key="7">
    <source>
        <dbReference type="PROSITE" id="PS50850"/>
    </source>
</evidence>
<feature type="transmembrane region" description="Helical" evidence="6">
    <location>
        <begin position="236"/>
        <end position="257"/>
    </location>
</feature>
<evidence type="ECO:0000313" key="9">
    <source>
        <dbReference type="Proteomes" id="UP000647587"/>
    </source>
</evidence>
<keyword evidence="2" id="KW-1003">Cell membrane</keyword>
<feature type="domain" description="Major facilitator superfamily (MFS) profile" evidence="7">
    <location>
        <begin position="1"/>
        <end position="378"/>
    </location>
</feature>
<dbReference type="Pfam" id="PF07690">
    <property type="entry name" value="MFS_1"/>
    <property type="match status" value="1"/>
</dbReference>
<gene>
    <name evidence="8" type="ORF">GCM10008955_35880</name>
</gene>
<evidence type="ECO:0000256" key="2">
    <source>
        <dbReference type="ARBA" id="ARBA00022475"/>
    </source>
</evidence>
<evidence type="ECO:0000256" key="3">
    <source>
        <dbReference type="ARBA" id="ARBA00022692"/>
    </source>
</evidence>
<protein>
    <submittedName>
        <fullName evidence="8">MFS transporter</fullName>
    </submittedName>
</protein>
<dbReference type="InterPro" id="IPR020846">
    <property type="entry name" value="MFS_dom"/>
</dbReference>
<sequence>MIGSALTQFVLIWWITDTTGSASALATAGMAALLPQALLGPLGGTLADRYSRRFLMITADLISALCMLVLITLFLTERVELWHVYVMMFIRSAMQAFQGPAAAASTAMLVPGSFLPRAAGLNQTLMGIMTVASAPLGALAIGVMPLGLALGIDVVTALLGIIPLLLFRIPQIKRSEEQQTSMWAEFREGFELVWQHPGLRRLYGLLGAVVLVVMPSFTMVPLLVKNHFGRGVGDVALMEVLTGAGMILGGLLIAAIAPKRQMPWILLGLAASSLTIALTALAPSQMFWLAVVWWAVSGMSFIMANAPMTALLQTTIPNQLQGRALSLLSTVMGLAGPAGLAIAGPLGEMLGVRWLFVAMGVLGTLVGLAGFLSPTLLRLQGGSAGETPIPALPQRSAGG</sequence>
<feature type="transmembrane region" description="Helical" evidence="6">
    <location>
        <begin position="288"/>
        <end position="312"/>
    </location>
</feature>
<dbReference type="CDD" id="cd06173">
    <property type="entry name" value="MFS_MefA_like"/>
    <property type="match status" value="1"/>
</dbReference>
<feature type="transmembrane region" description="Helical" evidence="6">
    <location>
        <begin position="352"/>
        <end position="372"/>
    </location>
</feature>
<feature type="transmembrane region" description="Helical" evidence="6">
    <location>
        <begin position="202"/>
        <end position="224"/>
    </location>
</feature>
<evidence type="ECO:0000313" key="8">
    <source>
        <dbReference type="EMBL" id="GGK38881.1"/>
    </source>
</evidence>
<comment type="subcellular location">
    <subcellularLocation>
        <location evidence="1">Cell membrane</location>
        <topology evidence="1">Multi-pass membrane protein</topology>
    </subcellularLocation>
</comment>
<organism evidence="8 9">
    <name type="scientific">Deinococcus malanensis</name>
    <dbReference type="NCBI Taxonomy" id="1706855"/>
    <lineage>
        <taxon>Bacteria</taxon>
        <taxon>Thermotogati</taxon>
        <taxon>Deinococcota</taxon>
        <taxon>Deinococci</taxon>
        <taxon>Deinococcales</taxon>
        <taxon>Deinococcaceae</taxon>
        <taxon>Deinococcus</taxon>
    </lineage>
</organism>
<feature type="transmembrane region" description="Helical" evidence="6">
    <location>
        <begin position="264"/>
        <end position="282"/>
    </location>
</feature>
<dbReference type="Gene3D" id="1.20.1250.20">
    <property type="entry name" value="MFS general substrate transporter like domains"/>
    <property type="match status" value="1"/>
</dbReference>
<comment type="caution">
    <text evidence="8">The sequence shown here is derived from an EMBL/GenBank/DDBJ whole genome shotgun (WGS) entry which is preliminary data.</text>
</comment>
<dbReference type="PANTHER" id="PTHR23513:SF6">
    <property type="entry name" value="MAJOR FACILITATOR SUPERFAMILY ASSOCIATED DOMAIN-CONTAINING PROTEIN"/>
    <property type="match status" value="1"/>
</dbReference>
<keyword evidence="5 6" id="KW-0472">Membrane</keyword>
<feature type="transmembrane region" description="Helical" evidence="6">
    <location>
        <begin position="324"/>
        <end position="346"/>
    </location>
</feature>
<proteinExistence type="predicted"/>
<dbReference type="PROSITE" id="PS50850">
    <property type="entry name" value="MFS"/>
    <property type="match status" value="1"/>
</dbReference>
<keyword evidence="9" id="KW-1185">Reference proteome</keyword>
<dbReference type="SUPFAM" id="SSF103473">
    <property type="entry name" value="MFS general substrate transporter"/>
    <property type="match status" value="1"/>
</dbReference>
<feature type="transmembrane region" description="Helical" evidence="6">
    <location>
        <begin position="55"/>
        <end position="75"/>
    </location>
</feature>
<reference evidence="9" key="1">
    <citation type="journal article" date="2019" name="Int. J. Syst. Evol. Microbiol.">
        <title>The Global Catalogue of Microorganisms (GCM) 10K type strain sequencing project: providing services to taxonomists for standard genome sequencing and annotation.</title>
        <authorList>
            <consortium name="The Broad Institute Genomics Platform"/>
            <consortium name="The Broad Institute Genome Sequencing Center for Infectious Disease"/>
            <person name="Wu L."/>
            <person name="Ma J."/>
        </authorList>
    </citation>
    <scope>NUCLEOTIDE SEQUENCE [LARGE SCALE GENOMIC DNA]</scope>
    <source>
        <strain evidence="9">JCM 30331</strain>
    </source>
</reference>
<dbReference type="InterPro" id="IPR036259">
    <property type="entry name" value="MFS_trans_sf"/>
</dbReference>
<keyword evidence="3 6" id="KW-0812">Transmembrane</keyword>
<dbReference type="Proteomes" id="UP000647587">
    <property type="component" value="Unassembled WGS sequence"/>
</dbReference>
<evidence type="ECO:0000256" key="6">
    <source>
        <dbReference type="SAM" id="Phobius"/>
    </source>
</evidence>